<dbReference type="PANTHER" id="PTHR33112:SF10">
    <property type="entry name" value="TOL"/>
    <property type="match status" value="1"/>
</dbReference>
<keyword evidence="3" id="KW-1185">Reference proteome</keyword>
<dbReference type="EMBL" id="JAUJFL010000007">
    <property type="protein sequence ID" value="KAK2599523.1"/>
    <property type="molecule type" value="Genomic_DNA"/>
</dbReference>
<sequence>MLCEICVWMLRGRRGQIFGGTLGLHFVHHDSAESFWTSVSRDCSICRVLGDEVGANFFSALQGTNLNLDRASLDLRSQAHLSVVNPASDDSNPVFVYRLDFTVELAGIKFRRTFVLRPTDFGELQPRTPISDHMYHAEVLGLAKTWIQKCKCVKQQGLRQDQYPTRLINLAELKKMGTIDLEEWKYHGAPGLTELQNTTVNMVETKDLDELKLESKTYVTLSHKWGGTDKPARLTNETYETYRQGVKLGSLPKTFQDAIRFALRVDDSVHYIWIDSLCIIQGDPDDWLKESALMQKVYRNSFLNISATAAENSGDGLYSERYPQHLWEDVVSLDVDGLHKGTHLPLPAQSGFSTNPAVTSSAPLDKEFTHLAKVRSCLLLDVSSWEKLVNQAPVNKRGWVVQERLLAPRVLHFCRGRIAWECADVDEIEGHYPNIPNYQLIGDEIYEGIPIKGLKPEIHGQKLRRNRLRGEDDPLLGNTDTLSPIVHSLELWARIVEMYSRTDLTEKKDKLIALSGIAHRMATIIETSRKLKYVAGLWDADEHLVSQLLWHVEPVCRGDTESGGSTLEYPSKRPKEYRAPSFSWASIDAQYGNGITCGDVLSPEGILVKVPQDDATTGSEIDTDVWGKSVFVQCKTENEFGLVTGGHIRLEAYLYPVKLQREGMHYYWSLNVSNSAGDEARKERHYNVCLDCPGDDDQDSQLTDSEEIHCMPVAARLSRKSTDLICLLLERVPGHPQINTWSENYQKRTFRRIGFSKLSLTFDHLTWRYIAKYIESPSGSGNEEHGKQIVYII</sequence>
<proteinExistence type="predicted"/>
<evidence type="ECO:0000313" key="3">
    <source>
        <dbReference type="Proteomes" id="UP001265746"/>
    </source>
</evidence>
<organism evidence="2 3">
    <name type="scientific">Phomopsis amygdali</name>
    <name type="common">Fusicoccum amygdali</name>
    <dbReference type="NCBI Taxonomy" id="1214568"/>
    <lineage>
        <taxon>Eukaryota</taxon>
        <taxon>Fungi</taxon>
        <taxon>Dikarya</taxon>
        <taxon>Ascomycota</taxon>
        <taxon>Pezizomycotina</taxon>
        <taxon>Sordariomycetes</taxon>
        <taxon>Sordariomycetidae</taxon>
        <taxon>Diaporthales</taxon>
        <taxon>Diaporthaceae</taxon>
        <taxon>Diaporthe</taxon>
    </lineage>
</organism>
<dbReference type="Proteomes" id="UP001265746">
    <property type="component" value="Unassembled WGS sequence"/>
</dbReference>
<dbReference type="Pfam" id="PF06985">
    <property type="entry name" value="HET"/>
    <property type="match status" value="1"/>
</dbReference>
<evidence type="ECO:0000259" key="1">
    <source>
        <dbReference type="Pfam" id="PF06985"/>
    </source>
</evidence>
<reference evidence="2" key="1">
    <citation type="submission" date="2023-06" db="EMBL/GenBank/DDBJ databases">
        <authorList>
            <person name="Noh H."/>
        </authorList>
    </citation>
    <scope>NUCLEOTIDE SEQUENCE</scope>
    <source>
        <strain evidence="2">DUCC20226</strain>
    </source>
</reference>
<dbReference type="AlphaFoldDB" id="A0AAD9VYB4"/>
<name>A0AAD9VYB4_PHOAM</name>
<dbReference type="PANTHER" id="PTHR33112">
    <property type="entry name" value="DOMAIN PROTEIN, PUTATIVE-RELATED"/>
    <property type="match status" value="1"/>
</dbReference>
<gene>
    <name evidence="2" type="ORF">N8I77_011274</name>
</gene>
<protein>
    <recommendedName>
        <fullName evidence="1">Heterokaryon incompatibility domain-containing protein</fullName>
    </recommendedName>
</protein>
<dbReference type="InterPro" id="IPR010730">
    <property type="entry name" value="HET"/>
</dbReference>
<feature type="domain" description="Heterokaryon incompatibility" evidence="1">
    <location>
        <begin position="218"/>
        <end position="403"/>
    </location>
</feature>
<evidence type="ECO:0000313" key="2">
    <source>
        <dbReference type="EMBL" id="KAK2599523.1"/>
    </source>
</evidence>
<accession>A0AAD9VYB4</accession>
<comment type="caution">
    <text evidence="2">The sequence shown here is derived from an EMBL/GenBank/DDBJ whole genome shotgun (WGS) entry which is preliminary data.</text>
</comment>